<keyword evidence="1" id="KW-0812">Transmembrane</keyword>
<evidence type="ECO:0000256" key="1">
    <source>
        <dbReference type="SAM" id="Phobius"/>
    </source>
</evidence>
<keyword evidence="3" id="KW-1185">Reference proteome</keyword>
<dbReference type="EMBL" id="BMAW01114769">
    <property type="protein sequence ID" value="GFT63284.1"/>
    <property type="molecule type" value="Genomic_DNA"/>
</dbReference>
<reference evidence="2" key="1">
    <citation type="submission" date="2020-08" db="EMBL/GenBank/DDBJ databases">
        <title>Multicomponent nature underlies the extraordinary mechanical properties of spider dragline silk.</title>
        <authorList>
            <person name="Kono N."/>
            <person name="Nakamura H."/>
            <person name="Mori M."/>
            <person name="Yoshida Y."/>
            <person name="Ohtoshi R."/>
            <person name="Malay A.D."/>
            <person name="Moran D.A.P."/>
            <person name="Tomita M."/>
            <person name="Numata K."/>
            <person name="Arakawa K."/>
        </authorList>
    </citation>
    <scope>NUCLEOTIDE SEQUENCE</scope>
</reference>
<accession>A0A8X6TYF0</accession>
<sequence>NLLKLSDSSELSENQFITAMQVFVLFALFAASQAAVLLNAPALLSTGGSVQYRTQDVSTPILMTI</sequence>
<evidence type="ECO:0000313" key="3">
    <source>
        <dbReference type="Proteomes" id="UP000887013"/>
    </source>
</evidence>
<organism evidence="2 3">
    <name type="scientific">Nephila pilipes</name>
    <name type="common">Giant wood spider</name>
    <name type="synonym">Nephila maculata</name>
    <dbReference type="NCBI Taxonomy" id="299642"/>
    <lineage>
        <taxon>Eukaryota</taxon>
        <taxon>Metazoa</taxon>
        <taxon>Ecdysozoa</taxon>
        <taxon>Arthropoda</taxon>
        <taxon>Chelicerata</taxon>
        <taxon>Arachnida</taxon>
        <taxon>Araneae</taxon>
        <taxon>Araneomorphae</taxon>
        <taxon>Entelegynae</taxon>
        <taxon>Araneoidea</taxon>
        <taxon>Nephilidae</taxon>
        <taxon>Nephila</taxon>
    </lineage>
</organism>
<gene>
    <name evidence="2" type="ORF">NPIL_42021</name>
</gene>
<protein>
    <submittedName>
        <fullName evidence="2">Uncharacterized protein</fullName>
    </submittedName>
</protein>
<proteinExistence type="predicted"/>
<keyword evidence="1" id="KW-0472">Membrane</keyword>
<dbReference type="AlphaFoldDB" id="A0A8X6TYF0"/>
<comment type="caution">
    <text evidence="2">The sequence shown here is derived from an EMBL/GenBank/DDBJ whole genome shotgun (WGS) entry which is preliminary data.</text>
</comment>
<keyword evidence="1" id="KW-1133">Transmembrane helix</keyword>
<feature type="non-terminal residue" evidence="2">
    <location>
        <position position="1"/>
    </location>
</feature>
<evidence type="ECO:0000313" key="2">
    <source>
        <dbReference type="EMBL" id="GFT63284.1"/>
    </source>
</evidence>
<feature type="transmembrane region" description="Helical" evidence="1">
    <location>
        <begin position="20"/>
        <end position="44"/>
    </location>
</feature>
<dbReference type="Proteomes" id="UP000887013">
    <property type="component" value="Unassembled WGS sequence"/>
</dbReference>
<name>A0A8X6TYF0_NEPPI</name>